<accession>A0ABN3BN58</accession>
<comment type="caution">
    <text evidence="6">The sequence shown here is derived from an EMBL/GenBank/DDBJ whole genome shotgun (WGS) entry which is preliminary data.</text>
</comment>
<dbReference type="PROSITE" id="PS01124">
    <property type="entry name" value="HTH_ARAC_FAMILY_2"/>
    <property type="match status" value="1"/>
</dbReference>
<evidence type="ECO:0000256" key="4">
    <source>
        <dbReference type="SAM" id="MobiDB-lite"/>
    </source>
</evidence>
<proteinExistence type="predicted"/>
<dbReference type="InterPro" id="IPR009057">
    <property type="entry name" value="Homeodomain-like_sf"/>
</dbReference>
<dbReference type="RefSeq" id="WP_346163151.1">
    <property type="nucleotide sequence ID" value="NZ_BAAAOQ010000012.1"/>
</dbReference>
<evidence type="ECO:0000256" key="3">
    <source>
        <dbReference type="ARBA" id="ARBA00023163"/>
    </source>
</evidence>
<dbReference type="PANTHER" id="PTHR11019">
    <property type="entry name" value="HTH-TYPE TRANSCRIPTIONAL REGULATOR NIMR"/>
    <property type="match status" value="1"/>
</dbReference>
<dbReference type="SUPFAM" id="SSF51182">
    <property type="entry name" value="RmlC-like cupins"/>
    <property type="match status" value="1"/>
</dbReference>
<name>A0ABN3BN58_9ACTN</name>
<reference evidence="6 7" key="1">
    <citation type="journal article" date="2019" name="Int. J. Syst. Evol. Microbiol.">
        <title>The Global Catalogue of Microorganisms (GCM) 10K type strain sequencing project: providing services to taxonomists for standard genome sequencing and annotation.</title>
        <authorList>
            <consortium name="The Broad Institute Genomics Platform"/>
            <consortium name="The Broad Institute Genome Sequencing Center for Infectious Disease"/>
            <person name="Wu L."/>
            <person name="Ma J."/>
        </authorList>
    </citation>
    <scope>NUCLEOTIDE SEQUENCE [LARGE SCALE GENOMIC DNA]</scope>
    <source>
        <strain evidence="6 7">JCM 14924</strain>
    </source>
</reference>
<dbReference type="Pfam" id="PF02311">
    <property type="entry name" value="AraC_binding"/>
    <property type="match status" value="1"/>
</dbReference>
<protein>
    <submittedName>
        <fullName evidence="6">Helix-turn-helix transcriptional regulator</fullName>
    </submittedName>
</protein>
<feature type="domain" description="HTH araC/xylS-type" evidence="5">
    <location>
        <begin position="180"/>
        <end position="254"/>
    </location>
</feature>
<keyword evidence="1" id="KW-0805">Transcription regulation</keyword>
<dbReference type="Pfam" id="PF12833">
    <property type="entry name" value="HTH_18"/>
    <property type="match status" value="1"/>
</dbReference>
<evidence type="ECO:0000259" key="5">
    <source>
        <dbReference type="PROSITE" id="PS01124"/>
    </source>
</evidence>
<dbReference type="InterPro" id="IPR003313">
    <property type="entry name" value="AraC-bd"/>
</dbReference>
<dbReference type="CDD" id="cd06124">
    <property type="entry name" value="cupin_NimR-like_N"/>
    <property type="match status" value="1"/>
</dbReference>
<evidence type="ECO:0000256" key="1">
    <source>
        <dbReference type="ARBA" id="ARBA00023015"/>
    </source>
</evidence>
<keyword evidence="2" id="KW-0238">DNA-binding</keyword>
<dbReference type="Proteomes" id="UP001501391">
    <property type="component" value="Unassembled WGS sequence"/>
</dbReference>
<gene>
    <name evidence="6" type="ORF">GCM10009787_38580</name>
</gene>
<dbReference type="SUPFAM" id="SSF46689">
    <property type="entry name" value="Homeodomain-like"/>
    <property type="match status" value="2"/>
</dbReference>
<feature type="region of interest" description="Disordered" evidence="4">
    <location>
        <begin position="251"/>
        <end position="275"/>
    </location>
</feature>
<dbReference type="EMBL" id="BAAAOQ010000012">
    <property type="protein sequence ID" value="GAA2197948.1"/>
    <property type="molecule type" value="Genomic_DNA"/>
</dbReference>
<dbReference type="InterPro" id="IPR018060">
    <property type="entry name" value="HTH_AraC"/>
</dbReference>
<sequence>MRNVPVAEVDDLDRAVLAIGTDYPPDHLLVWHAHRRAQVLYAATGVMRVETADGSWTIPTARAVLIPPGTRHQVAMTGVSTRSLYIEPAAVPWFPARCRAVDVSPLLRALILEAVEMEPRYPAHSRDAAVAALLLHELRNLAPLPLDLPLPADPRLRGLCEAFLRRPDVHDPPARWCAALHISERTLARLFRRGTGLSFSQWRQRACVLHSLRHLATGTPVTRVAAMLGYDNPAAYTTAFRKLLGRPPTAYRGAEATGAQAAAPGRAATPPRPPE</sequence>
<keyword evidence="7" id="KW-1185">Reference proteome</keyword>
<organism evidence="6 7">
    <name type="scientific">Streptomyces bangladeshensis</name>
    <dbReference type="NCBI Taxonomy" id="295352"/>
    <lineage>
        <taxon>Bacteria</taxon>
        <taxon>Bacillati</taxon>
        <taxon>Actinomycetota</taxon>
        <taxon>Actinomycetes</taxon>
        <taxon>Kitasatosporales</taxon>
        <taxon>Streptomycetaceae</taxon>
        <taxon>Streptomyces</taxon>
    </lineage>
</organism>
<evidence type="ECO:0000313" key="7">
    <source>
        <dbReference type="Proteomes" id="UP001501391"/>
    </source>
</evidence>
<dbReference type="InterPro" id="IPR011051">
    <property type="entry name" value="RmlC_Cupin_sf"/>
</dbReference>
<evidence type="ECO:0000313" key="6">
    <source>
        <dbReference type="EMBL" id="GAA2197948.1"/>
    </source>
</evidence>
<dbReference type="SMART" id="SM00342">
    <property type="entry name" value="HTH_ARAC"/>
    <property type="match status" value="1"/>
</dbReference>
<dbReference type="PANTHER" id="PTHR11019:SF159">
    <property type="entry name" value="TRANSCRIPTIONAL REGULATOR-RELATED"/>
    <property type="match status" value="1"/>
</dbReference>
<dbReference type="InterPro" id="IPR014710">
    <property type="entry name" value="RmlC-like_jellyroll"/>
</dbReference>
<dbReference type="Gene3D" id="2.60.120.10">
    <property type="entry name" value="Jelly Rolls"/>
    <property type="match status" value="1"/>
</dbReference>
<keyword evidence="3" id="KW-0804">Transcription</keyword>
<dbReference type="Gene3D" id="1.10.10.60">
    <property type="entry name" value="Homeodomain-like"/>
    <property type="match status" value="1"/>
</dbReference>
<feature type="compositionally biased region" description="Low complexity" evidence="4">
    <location>
        <begin position="252"/>
        <end position="269"/>
    </location>
</feature>
<evidence type="ECO:0000256" key="2">
    <source>
        <dbReference type="ARBA" id="ARBA00023125"/>
    </source>
</evidence>